<dbReference type="KEGG" id="dpp:DICPUDRAFT_97505"/>
<dbReference type="GO" id="GO:0006334">
    <property type="term" value="P:nucleosome assembly"/>
    <property type="evidence" value="ECO:0000318"/>
    <property type="project" value="GO_Central"/>
</dbReference>
<dbReference type="EMBL" id="GL871019">
    <property type="protein sequence ID" value="EGC36672.1"/>
    <property type="molecule type" value="Genomic_DNA"/>
</dbReference>
<feature type="compositionally biased region" description="Basic and acidic residues" evidence="11">
    <location>
        <begin position="103"/>
        <end position="113"/>
    </location>
</feature>
<feature type="region of interest" description="Disordered" evidence="11">
    <location>
        <begin position="134"/>
        <end position="156"/>
    </location>
</feature>
<accession>F0ZH77</accession>
<evidence type="ECO:0000256" key="10">
    <source>
        <dbReference type="PROSITE-ProRule" id="PRU00035"/>
    </source>
</evidence>
<proteinExistence type="inferred from homology"/>
<dbReference type="PRINTS" id="PR00503">
    <property type="entry name" value="BROMODOMAIN"/>
</dbReference>
<reference evidence="14" key="1">
    <citation type="journal article" date="2011" name="Genome Biol.">
        <title>Comparative genomics of the social amoebae Dictyostelium discoideum and Dictyostelium purpureum.</title>
        <authorList>
            <consortium name="US DOE Joint Genome Institute (JGI-PGF)"/>
            <person name="Sucgang R."/>
            <person name="Kuo A."/>
            <person name="Tian X."/>
            <person name="Salerno W."/>
            <person name="Parikh A."/>
            <person name="Feasley C.L."/>
            <person name="Dalin E."/>
            <person name="Tu H."/>
            <person name="Huang E."/>
            <person name="Barry K."/>
            <person name="Lindquist E."/>
            <person name="Shapiro H."/>
            <person name="Bruce D."/>
            <person name="Schmutz J."/>
            <person name="Salamov A."/>
            <person name="Fey P."/>
            <person name="Gaudet P."/>
            <person name="Anjard C."/>
            <person name="Babu M.M."/>
            <person name="Basu S."/>
            <person name="Bushmanova Y."/>
            <person name="van der Wel H."/>
            <person name="Katoh-Kurasawa M."/>
            <person name="Dinh C."/>
            <person name="Coutinho P.M."/>
            <person name="Saito T."/>
            <person name="Elias M."/>
            <person name="Schaap P."/>
            <person name="Kay R.R."/>
            <person name="Henrissat B."/>
            <person name="Eichinger L."/>
            <person name="Rivero F."/>
            <person name="Putnam N.H."/>
            <person name="West C.M."/>
            <person name="Loomis W.F."/>
            <person name="Chisholm R.L."/>
            <person name="Shaulsky G."/>
            <person name="Strassmann J.E."/>
            <person name="Queller D.C."/>
            <person name="Kuspa A."/>
            <person name="Grigoriev I.V."/>
        </authorList>
    </citation>
    <scope>NUCLEOTIDE SEQUENCE [LARGE SCALE GENOMIC DNA]</scope>
    <source>
        <strain evidence="14">QSDP1</strain>
    </source>
</reference>
<dbReference type="PROSITE" id="PS00674">
    <property type="entry name" value="AAA"/>
    <property type="match status" value="1"/>
</dbReference>
<feature type="region of interest" description="Disordered" evidence="11">
    <location>
        <begin position="396"/>
        <end position="522"/>
    </location>
</feature>
<sequence length="1669" mass="192729">MEYNNNEINSENDNEIKDNNNIDNTTNSNNILNKATTATTSAHSINAPSHAPFAIRKRKTLDKSDLNINSSGNSDNNNSNNSNNNGNISNNINNNVNNSNKNNDNKSKQESQHKVLEDYQKKLEKEQQEIKEKKQLKLNKQQVDHQSPPPRPQRQRVQLYNLQEENIEEEQYSIYNSSNNNSRGGRTRRQTYHIEEEREEEEVEEEVGEEEVGEEEVGEEEEEDVAEVAERDEEEGEEEEEDVVEVAEEEEEEEGGETDEDEKPKYNISLRPRRNTTQLLNLYDEDDYSSRNSRKSSYNDLPKRNRKTLHQIEFERQQEQHQNKRRTRSMYYEEEEEEEEEENRKPLATSSRSRSTHIDLNQYELDAFFARKKKKIDNQKEYNSIIEKLNKLEQAQQDDMDQDSNLDIDDNSNNTNNTETVPTSNISPQTKIHTRRSLSLAENTNHMDESSEYKIHHTPSPSKKILMSPSKANSPNKSKPDDLNIKQTPKRIRLPTERYDPKKANERSHPNRPIARPHQATSSLFSNRSANNWRPYNNNIQFEEELSDDEYGVGKRGSSGPLPINLNNQLKDSEPLTVDSQINFTSVGGLDKHIQLMKEMLMLPLLYPEVFNKFKIQPPKGVLFYGPPGTGKTLLARALVNECNVGGQKVSFFMRKGADCLSKWVGEAERQLRLLFEQAKAMQPSIIFFDEIDGLTPVRSSRQDQIHNSIVSTLLALMDGLDNRGQVIVIGATNRIDTIDPALRRPGRFDRELMFSLPSREARLKILSIHTDNWIPQPEPKLLQEISDQTAGYCGADIKSLCSEAVLCSLRSTFPQIYKTSNKLQLSVESIKVEKPHFQEAMKLITPSSKRSVFSYSNPLSSIIKPLLQPTLKLLLKKVETIFPISQLKINSQSISDQRDQDDNENEINIDGVSPMDTETSANHNILLNNISISNFSVYRPKLLIYGQYGMGQIQLANSLLYQLEDFPIFSIDISTLISDQTSKTIEESCIRLLTEAKKAAPSVIYIPNIDSWIGNQFGNLSDILLHFLNTIDSNQSIYLISTLESSNREISLPIEQLFSTKFEIPSLSLNSISLFYENIFKDIREIGDSIRKNINNKIKEDEPLPVIPFQTDEVRELKKDKQLVRQLRILIREIVSKIIFDRKYITFFRDVNIEQFPEYYELIKNPMSLQKISQKLDSFEYISLNSFLKDIGLIVTNTDLYYQVHDPNSLESIKANSRAKQLQDEILSMVDNIDPNLVVSCENISKKYNKNPTVLFSNQTIATNSNTSANTSSSNLHRTVNNNNTINRNDSISKLQINKDININIPSRSARLRGEQAPALTDEMFQQFFKKKRKKPSSFKDELGSPVSNFENDEENENQDNFNENIDNNNNNNIDNENNNSENQELCNTHENQNDESPNNNLDTKNDNLNVNNKSPNDDTKNNNFESQANKENIDINTTINQSPKTISNTATDININTDLNSNVTITTNTSNTNNDISNTTTNDDNNDNDQMIIDNNNENNNINKDKEKDQDQEKDQDHQQEQEQEQEQEQQEQQEQEQEQEELEEQEQEDDENKRINEENERLENEEKNRLEKEKIERERLDKEREEKQKVERKENNNKLFEIEKDLIKRLVTFSSLFNVERLLENHSTICMIANQVIKENTRNIKDENDIFNILQTIYSRIDFNFS</sequence>
<dbReference type="SUPFAM" id="SSF47370">
    <property type="entry name" value="Bromodomain"/>
    <property type="match status" value="1"/>
</dbReference>
<evidence type="ECO:0000256" key="4">
    <source>
        <dbReference type="ARBA" id="ARBA00022454"/>
    </source>
</evidence>
<dbReference type="FunCoup" id="F0ZH77">
    <property type="interactions" value="383"/>
</dbReference>
<dbReference type="FunFam" id="3.40.50.300:FF:000061">
    <property type="entry name" value="ATPase family, AAA domain-containing 2"/>
    <property type="match status" value="1"/>
</dbReference>
<evidence type="ECO:0000256" key="2">
    <source>
        <dbReference type="ARBA" id="ARBA00004286"/>
    </source>
</evidence>
<evidence type="ECO:0000256" key="8">
    <source>
        <dbReference type="ARBA" id="ARBA00023117"/>
    </source>
</evidence>
<feature type="compositionally biased region" description="Acidic residues" evidence="11">
    <location>
        <begin position="396"/>
        <end position="410"/>
    </location>
</feature>
<dbReference type="FunFam" id="3.40.50.300:FF:001218">
    <property type="entry name" value="AAA family ATPase, putative"/>
    <property type="match status" value="1"/>
</dbReference>
<keyword evidence="4" id="KW-0158">Chromosome</keyword>
<feature type="region of interest" description="Disordered" evidence="11">
    <location>
        <begin position="1468"/>
        <end position="1570"/>
    </location>
</feature>
<feature type="compositionally biased region" description="Acidic residues" evidence="11">
    <location>
        <begin position="1524"/>
        <end position="1553"/>
    </location>
</feature>
<feature type="compositionally biased region" description="Basic and acidic residues" evidence="11">
    <location>
        <begin position="445"/>
        <end position="455"/>
    </location>
</feature>
<dbReference type="FunFam" id="1.10.8.60:FF:000016">
    <property type="entry name" value="ATPase family AAA domain-containing protein 2B"/>
    <property type="match status" value="1"/>
</dbReference>
<keyword evidence="14" id="KW-1185">Reference proteome</keyword>
<dbReference type="GeneID" id="10504165"/>
<dbReference type="SUPFAM" id="SSF52540">
    <property type="entry name" value="P-loop containing nucleoside triphosphate hydrolases"/>
    <property type="match status" value="2"/>
</dbReference>
<comment type="subcellular location">
    <subcellularLocation>
        <location evidence="2">Chromosome</location>
    </subcellularLocation>
    <subcellularLocation>
        <location evidence="1">Nucleus</location>
    </subcellularLocation>
</comment>
<dbReference type="InterPro" id="IPR003959">
    <property type="entry name" value="ATPase_AAA_core"/>
</dbReference>
<evidence type="ECO:0000259" key="12">
    <source>
        <dbReference type="PROSITE" id="PS50014"/>
    </source>
</evidence>
<dbReference type="InterPro" id="IPR003593">
    <property type="entry name" value="AAA+_ATPase"/>
</dbReference>
<feature type="region of interest" description="Disordered" evidence="11">
    <location>
        <begin position="1266"/>
        <end position="1288"/>
    </location>
</feature>
<feature type="compositionally biased region" description="Low complexity" evidence="11">
    <location>
        <begin position="172"/>
        <end position="184"/>
    </location>
</feature>
<feature type="domain" description="Bromo" evidence="12">
    <location>
        <begin position="1148"/>
        <end position="1202"/>
    </location>
</feature>
<dbReference type="RefSeq" id="XP_003286771.1">
    <property type="nucleotide sequence ID" value="XM_003286723.1"/>
</dbReference>
<evidence type="ECO:0000256" key="11">
    <source>
        <dbReference type="SAM" id="MobiDB-lite"/>
    </source>
</evidence>
<dbReference type="GO" id="GO:0000785">
    <property type="term" value="C:chromatin"/>
    <property type="evidence" value="ECO:0007669"/>
    <property type="project" value="UniProtKB-ARBA"/>
</dbReference>
<dbReference type="InterPro" id="IPR041569">
    <property type="entry name" value="AAA_lid_3"/>
</dbReference>
<dbReference type="Pfam" id="PF17862">
    <property type="entry name" value="AAA_lid_3"/>
    <property type="match status" value="1"/>
</dbReference>
<feature type="compositionally biased region" description="Low complexity" evidence="11">
    <location>
        <begin position="1360"/>
        <end position="1386"/>
    </location>
</feature>
<feature type="region of interest" description="Disordered" evidence="11">
    <location>
        <begin position="894"/>
        <end position="916"/>
    </location>
</feature>
<feature type="compositionally biased region" description="Acidic residues" evidence="11">
    <location>
        <begin position="197"/>
        <end position="261"/>
    </location>
</feature>
<feature type="region of interest" description="Disordered" evidence="11">
    <location>
        <begin position="1"/>
        <end position="28"/>
    </location>
</feature>
<dbReference type="GO" id="GO:0005634">
    <property type="term" value="C:nucleus"/>
    <property type="evidence" value="ECO:0000318"/>
    <property type="project" value="GO_Central"/>
</dbReference>
<keyword evidence="7" id="KW-0067">ATP-binding</keyword>
<feature type="compositionally biased region" description="Low complexity" evidence="11">
    <location>
        <begin position="1"/>
        <end position="11"/>
    </location>
</feature>
<feature type="compositionally biased region" description="Low complexity" evidence="11">
    <location>
        <begin position="1398"/>
        <end position="1416"/>
    </location>
</feature>
<keyword evidence="6" id="KW-0378">Hydrolase</keyword>
<feature type="compositionally biased region" description="Basic and acidic residues" evidence="11">
    <location>
        <begin position="310"/>
        <end position="322"/>
    </location>
</feature>
<comment type="similarity">
    <text evidence="3">Belongs to the AAA ATPase family.</text>
</comment>
<organism evidence="13 14">
    <name type="scientific">Dictyostelium purpureum</name>
    <name type="common">Slime mold</name>
    <dbReference type="NCBI Taxonomy" id="5786"/>
    <lineage>
        <taxon>Eukaryota</taxon>
        <taxon>Amoebozoa</taxon>
        <taxon>Evosea</taxon>
        <taxon>Eumycetozoa</taxon>
        <taxon>Dictyostelia</taxon>
        <taxon>Dictyosteliales</taxon>
        <taxon>Dictyosteliaceae</taxon>
        <taxon>Dictyostelium</taxon>
    </lineage>
</organism>
<feature type="region of interest" description="Disordered" evidence="11">
    <location>
        <begin position="1332"/>
        <end position="1447"/>
    </location>
</feature>
<feature type="region of interest" description="Disordered" evidence="11">
    <location>
        <begin position="64"/>
        <end position="113"/>
    </location>
</feature>
<feature type="compositionally biased region" description="Polar residues" evidence="11">
    <location>
        <begin position="1423"/>
        <end position="1447"/>
    </location>
</feature>
<dbReference type="Gene3D" id="1.20.920.10">
    <property type="entry name" value="Bromodomain-like"/>
    <property type="match status" value="1"/>
</dbReference>
<dbReference type="Pfam" id="PF00439">
    <property type="entry name" value="Bromodomain"/>
    <property type="match status" value="1"/>
</dbReference>
<dbReference type="GO" id="GO:0005524">
    <property type="term" value="F:ATP binding"/>
    <property type="evidence" value="ECO:0007669"/>
    <property type="project" value="UniProtKB-KW"/>
</dbReference>
<feature type="region of interest" description="Disordered" evidence="11">
    <location>
        <begin position="549"/>
        <end position="568"/>
    </location>
</feature>
<feature type="compositionally biased region" description="Low complexity" evidence="11">
    <location>
        <begin position="67"/>
        <end position="102"/>
    </location>
</feature>
<keyword evidence="5" id="KW-0547">Nucleotide-binding</keyword>
<feature type="compositionally biased region" description="Low complexity" evidence="11">
    <location>
        <begin position="1468"/>
        <end position="1504"/>
    </location>
</feature>
<evidence type="ECO:0000256" key="3">
    <source>
        <dbReference type="ARBA" id="ARBA00006914"/>
    </source>
</evidence>
<dbReference type="InterPro" id="IPR027417">
    <property type="entry name" value="P-loop_NTPase"/>
</dbReference>
<keyword evidence="8 10" id="KW-0103">Bromodomain</keyword>
<dbReference type="eggNOG" id="KOG0732">
    <property type="taxonomic scope" value="Eukaryota"/>
</dbReference>
<evidence type="ECO:0000313" key="14">
    <source>
        <dbReference type="Proteomes" id="UP000001064"/>
    </source>
</evidence>
<dbReference type="VEuPathDB" id="AmoebaDB:DICPUDRAFT_97505"/>
<dbReference type="GO" id="GO:0140674">
    <property type="term" value="F:ATP-dependent histone chaperone activity"/>
    <property type="evidence" value="ECO:0007669"/>
    <property type="project" value="UniProtKB-ARBA"/>
</dbReference>
<dbReference type="OMA" id="QIYKTSN"/>
<dbReference type="Pfam" id="PF00004">
    <property type="entry name" value="AAA"/>
    <property type="match status" value="2"/>
</dbReference>
<evidence type="ECO:0000256" key="9">
    <source>
        <dbReference type="ARBA" id="ARBA00023242"/>
    </source>
</evidence>
<evidence type="ECO:0000256" key="1">
    <source>
        <dbReference type="ARBA" id="ARBA00004123"/>
    </source>
</evidence>
<gene>
    <name evidence="13" type="ORF">DICPUDRAFT_97505</name>
</gene>
<dbReference type="Gene3D" id="1.10.8.60">
    <property type="match status" value="1"/>
</dbReference>
<dbReference type="SMART" id="SM00297">
    <property type="entry name" value="BROMO"/>
    <property type="match status" value="1"/>
</dbReference>
<evidence type="ECO:0000256" key="5">
    <source>
        <dbReference type="ARBA" id="ARBA00022741"/>
    </source>
</evidence>
<evidence type="ECO:0000256" key="7">
    <source>
        <dbReference type="ARBA" id="ARBA00022840"/>
    </source>
</evidence>
<feature type="compositionally biased region" description="Low complexity" evidence="11">
    <location>
        <begin position="468"/>
        <end position="477"/>
    </location>
</feature>
<evidence type="ECO:0000256" key="6">
    <source>
        <dbReference type="ARBA" id="ARBA00022801"/>
    </source>
</evidence>
<feature type="compositionally biased region" description="Basic and acidic residues" evidence="11">
    <location>
        <begin position="1554"/>
        <end position="1570"/>
    </location>
</feature>
<dbReference type="PANTHER" id="PTHR23069">
    <property type="entry name" value="AAA DOMAIN-CONTAINING"/>
    <property type="match status" value="1"/>
</dbReference>
<dbReference type="InterPro" id="IPR036427">
    <property type="entry name" value="Bromodomain-like_sf"/>
</dbReference>
<dbReference type="InterPro" id="IPR045199">
    <property type="entry name" value="ATAD2-like"/>
</dbReference>
<feature type="compositionally biased region" description="Basic and acidic residues" evidence="11">
    <location>
        <begin position="494"/>
        <end position="509"/>
    </location>
</feature>
<dbReference type="SMART" id="SM00382">
    <property type="entry name" value="AAA"/>
    <property type="match status" value="1"/>
</dbReference>
<feature type="compositionally biased region" description="Low complexity" evidence="11">
    <location>
        <begin position="411"/>
        <end position="425"/>
    </location>
</feature>
<dbReference type="Proteomes" id="UP000001064">
    <property type="component" value="Unassembled WGS sequence"/>
</dbReference>
<dbReference type="InterPro" id="IPR001487">
    <property type="entry name" value="Bromodomain"/>
</dbReference>
<dbReference type="GO" id="GO:0006337">
    <property type="term" value="P:nucleosome disassembly"/>
    <property type="evidence" value="ECO:0000318"/>
    <property type="project" value="GO_Central"/>
</dbReference>
<dbReference type="Gene3D" id="3.40.50.300">
    <property type="entry name" value="P-loop containing nucleotide triphosphate hydrolases"/>
    <property type="match status" value="2"/>
</dbReference>
<keyword evidence="9" id="KW-0539">Nucleus</keyword>
<dbReference type="GO" id="GO:0016887">
    <property type="term" value="F:ATP hydrolysis activity"/>
    <property type="evidence" value="ECO:0000318"/>
    <property type="project" value="GO_Central"/>
</dbReference>
<dbReference type="GO" id="GO:0042393">
    <property type="term" value="F:histone binding"/>
    <property type="evidence" value="ECO:0000318"/>
    <property type="project" value="GO_Central"/>
</dbReference>
<feature type="region of interest" description="Disordered" evidence="11">
    <location>
        <begin position="172"/>
        <end position="355"/>
    </location>
</feature>
<name>F0ZH77_DICPU</name>
<feature type="compositionally biased region" description="Acidic residues" evidence="11">
    <location>
        <begin position="332"/>
        <end position="341"/>
    </location>
</feature>
<evidence type="ECO:0000313" key="13">
    <source>
        <dbReference type="EMBL" id="EGC36672.1"/>
    </source>
</evidence>
<feature type="compositionally biased region" description="Basic and acidic residues" evidence="11">
    <location>
        <begin position="1505"/>
        <end position="1523"/>
    </location>
</feature>
<dbReference type="InterPro" id="IPR003960">
    <property type="entry name" value="ATPase_AAA_CS"/>
</dbReference>
<dbReference type="OrthoDB" id="5421at2759"/>
<protein>
    <recommendedName>
        <fullName evidence="12">Bromo domain-containing protein</fullName>
    </recommendedName>
</protein>
<dbReference type="PROSITE" id="PS50014">
    <property type="entry name" value="BROMODOMAIN_2"/>
    <property type="match status" value="1"/>
</dbReference>
<dbReference type="InParanoid" id="F0ZH77"/>
<dbReference type="STRING" id="5786.F0ZH77"/>
<dbReference type="GO" id="GO:0045815">
    <property type="term" value="P:transcription initiation-coupled chromatin remodeling"/>
    <property type="evidence" value="ECO:0000318"/>
    <property type="project" value="GO_Central"/>
</dbReference>
<dbReference type="GO" id="GO:0003682">
    <property type="term" value="F:chromatin binding"/>
    <property type="evidence" value="ECO:0000318"/>
    <property type="project" value="GO_Central"/>
</dbReference>
<dbReference type="PANTHER" id="PTHR23069:SF0">
    <property type="entry name" value="TAT-BINDING HOMOLOG 7"/>
    <property type="match status" value="1"/>
</dbReference>